<protein>
    <submittedName>
        <fullName evidence="2">Actinorhodin biosynthesis protein ActVIA</fullName>
    </submittedName>
</protein>
<dbReference type="RefSeq" id="WP_245974163.1">
    <property type="nucleotide sequence ID" value="NZ_QTTT01000001.1"/>
</dbReference>
<evidence type="ECO:0000259" key="1">
    <source>
        <dbReference type="Pfam" id="PF13577"/>
    </source>
</evidence>
<dbReference type="SUPFAM" id="SSF54427">
    <property type="entry name" value="NTF2-like"/>
    <property type="match status" value="1"/>
</dbReference>
<reference evidence="2 3" key="1">
    <citation type="submission" date="2018-08" db="EMBL/GenBank/DDBJ databases">
        <title>Sequencing the genomes of 1000 actinobacteria strains.</title>
        <authorList>
            <person name="Klenk H.-P."/>
        </authorList>
    </citation>
    <scope>NUCLEOTIDE SEQUENCE [LARGE SCALE GENOMIC DNA]</scope>
    <source>
        <strain evidence="2 3">DSM 43927</strain>
    </source>
</reference>
<dbReference type="Gene3D" id="3.10.450.50">
    <property type="match status" value="1"/>
</dbReference>
<dbReference type="AlphaFoldDB" id="A0A3D9SXE1"/>
<keyword evidence="3" id="KW-1185">Reference proteome</keyword>
<name>A0A3D9SXE1_9ACTN</name>
<dbReference type="InterPro" id="IPR032710">
    <property type="entry name" value="NTF2-like_dom_sf"/>
</dbReference>
<dbReference type="EMBL" id="QTTT01000001">
    <property type="protein sequence ID" value="REE96271.1"/>
    <property type="molecule type" value="Genomic_DNA"/>
</dbReference>
<sequence length="145" mass="16426">MTVTSVMPDVYSQVQHFYAHQMQALDDRRFAEYAATFTEDCLFQHSPTAEPARSPAEIVDVLVEFHERFADDPVQRRHWFNHVALEWRPDGGIGSTAYVLVVTTRPGGKPEIAPSCVIHDVLDLVDGRLRNRSRRVSHDQLPGDG</sequence>
<feature type="domain" description="SnoaL-like" evidence="1">
    <location>
        <begin position="11"/>
        <end position="135"/>
    </location>
</feature>
<accession>A0A3D9SXE1</accession>
<dbReference type="Proteomes" id="UP000256661">
    <property type="component" value="Unassembled WGS sequence"/>
</dbReference>
<comment type="caution">
    <text evidence="2">The sequence shown here is derived from an EMBL/GenBank/DDBJ whole genome shotgun (WGS) entry which is preliminary data.</text>
</comment>
<proteinExistence type="predicted"/>
<organism evidence="2 3">
    <name type="scientific">Thermomonospora umbrina</name>
    <dbReference type="NCBI Taxonomy" id="111806"/>
    <lineage>
        <taxon>Bacteria</taxon>
        <taxon>Bacillati</taxon>
        <taxon>Actinomycetota</taxon>
        <taxon>Actinomycetes</taxon>
        <taxon>Streptosporangiales</taxon>
        <taxon>Thermomonosporaceae</taxon>
        <taxon>Thermomonospora</taxon>
    </lineage>
</organism>
<evidence type="ECO:0000313" key="3">
    <source>
        <dbReference type="Proteomes" id="UP000256661"/>
    </source>
</evidence>
<gene>
    <name evidence="2" type="ORF">DFJ69_1701</name>
</gene>
<dbReference type="InterPro" id="IPR037401">
    <property type="entry name" value="SnoaL-like"/>
</dbReference>
<dbReference type="Pfam" id="PF13577">
    <property type="entry name" value="SnoaL_4"/>
    <property type="match status" value="1"/>
</dbReference>
<evidence type="ECO:0000313" key="2">
    <source>
        <dbReference type="EMBL" id="REE96271.1"/>
    </source>
</evidence>